<feature type="domain" description="Protein kinase" evidence="7">
    <location>
        <begin position="26"/>
        <end position="282"/>
    </location>
</feature>
<dbReference type="PROSITE" id="PS00107">
    <property type="entry name" value="PROTEIN_KINASE_ATP"/>
    <property type="match status" value="1"/>
</dbReference>
<dbReference type="InterPro" id="IPR017441">
    <property type="entry name" value="Protein_kinase_ATP_BS"/>
</dbReference>
<dbReference type="PANTHER" id="PTHR44329">
    <property type="entry name" value="SERINE/THREONINE-PROTEIN KINASE TNNI3K-RELATED"/>
    <property type="match status" value="1"/>
</dbReference>
<comment type="similarity">
    <text evidence="5">Belongs to the protein kinase superfamily.</text>
</comment>
<protein>
    <recommendedName>
        <fullName evidence="7">Protein kinase domain-containing protein</fullName>
    </recommendedName>
</protein>
<keyword evidence="9" id="KW-1185">Reference proteome</keyword>
<dbReference type="Gene3D" id="1.10.510.10">
    <property type="entry name" value="Transferase(Phosphotransferase) domain 1"/>
    <property type="match status" value="1"/>
</dbReference>
<feature type="region of interest" description="Disordered" evidence="6">
    <location>
        <begin position="286"/>
        <end position="307"/>
    </location>
</feature>
<evidence type="ECO:0000313" key="8">
    <source>
        <dbReference type="EMBL" id="KDQ50010.1"/>
    </source>
</evidence>
<keyword evidence="1 5" id="KW-0418">Kinase</keyword>
<dbReference type="STRING" id="933084.A0A067P875"/>
<dbReference type="InterPro" id="IPR011009">
    <property type="entry name" value="Kinase-like_dom_sf"/>
</dbReference>
<reference evidence="9" key="1">
    <citation type="journal article" date="2014" name="Proc. Natl. Acad. Sci. U.S.A.">
        <title>Extensive sampling of basidiomycete genomes demonstrates inadequacy of the white-rot/brown-rot paradigm for wood decay fungi.</title>
        <authorList>
            <person name="Riley R."/>
            <person name="Salamov A.A."/>
            <person name="Brown D.W."/>
            <person name="Nagy L.G."/>
            <person name="Floudas D."/>
            <person name="Held B.W."/>
            <person name="Levasseur A."/>
            <person name="Lombard V."/>
            <person name="Morin E."/>
            <person name="Otillar R."/>
            <person name="Lindquist E.A."/>
            <person name="Sun H."/>
            <person name="LaButti K.M."/>
            <person name="Schmutz J."/>
            <person name="Jabbour D."/>
            <person name="Luo H."/>
            <person name="Baker S.E."/>
            <person name="Pisabarro A.G."/>
            <person name="Walton J.D."/>
            <person name="Blanchette R.A."/>
            <person name="Henrissat B."/>
            <person name="Martin F."/>
            <person name="Cullen D."/>
            <person name="Hibbett D.S."/>
            <person name="Grigoriev I.V."/>
        </authorList>
    </citation>
    <scope>NUCLEOTIDE SEQUENCE [LARGE SCALE GENOMIC DNA]</scope>
    <source>
        <strain evidence="9">MUCL 33604</strain>
    </source>
</reference>
<dbReference type="Proteomes" id="UP000027265">
    <property type="component" value="Unassembled WGS sequence"/>
</dbReference>
<keyword evidence="1 5" id="KW-0723">Serine/threonine-protein kinase</keyword>
<dbReference type="InterPro" id="IPR000719">
    <property type="entry name" value="Prot_kinase_dom"/>
</dbReference>
<evidence type="ECO:0000256" key="3">
    <source>
        <dbReference type="ARBA" id="ARBA00022840"/>
    </source>
</evidence>
<feature type="region of interest" description="Disordered" evidence="6">
    <location>
        <begin position="382"/>
        <end position="416"/>
    </location>
</feature>
<proteinExistence type="inferred from homology"/>
<sequence>MQHPTATETTTSPSNTFVINPNEVEIERNVLLGQGGFGDVYRGNWEGHPVAIKVLLRGIPPKILQKEVEVWQSLRHPNILEFYGCNTSSDPLFIISALKQQGDALTFFTLKPEASRPKLLHEASLGLRYLHRNKIIHGDLKGCNILVDEHGTACLSDFGLSRVREISKSNSARTTRNGPGGTFPWMAPECMIGATLGNTRSDMYSFGMTIYEIFSGRSPFSGLTDPVIYVEVTERKHRPPRPTDEEIVQRGLDDRMWSLAVECWTHEPDSRPRASDLVHRFDSIRKSHTDMGPASPLPGTTTRRGDDVSTIASSLDAVELRPIDGLQNGAFRTFNNVHYPNHAPPLLDSQTATSRQISRPVSPVSLPSYSDVQRDIFGALHASGSTPQSPERIIATPRPSPVFTTPTAYPNFPKLR</sequence>
<dbReference type="EMBL" id="KL197768">
    <property type="protein sequence ID" value="KDQ50010.1"/>
    <property type="molecule type" value="Genomic_DNA"/>
</dbReference>
<dbReference type="AlphaFoldDB" id="A0A067P875"/>
<dbReference type="OrthoDB" id="10261027at2759"/>
<evidence type="ECO:0000256" key="2">
    <source>
        <dbReference type="ARBA" id="ARBA00022741"/>
    </source>
</evidence>
<dbReference type="InParanoid" id="A0A067P875"/>
<evidence type="ECO:0000256" key="1">
    <source>
        <dbReference type="ARBA" id="ARBA00022527"/>
    </source>
</evidence>
<dbReference type="GO" id="GO:0005524">
    <property type="term" value="F:ATP binding"/>
    <property type="evidence" value="ECO:0007669"/>
    <property type="project" value="UniProtKB-UniRule"/>
</dbReference>
<dbReference type="Pfam" id="PF07714">
    <property type="entry name" value="PK_Tyr_Ser-Thr"/>
    <property type="match status" value="1"/>
</dbReference>
<keyword evidence="2 4" id="KW-0547">Nucleotide-binding</keyword>
<accession>A0A067P875</accession>
<keyword evidence="3 4" id="KW-0067">ATP-binding</keyword>
<evidence type="ECO:0000313" key="9">
    <source>
        <dbReference type="Proteomes" id="UP000027265"/>
    </source>
</evidence>
<evidence type="ECO:0000256" key="6">
    <source>
        <dbReference type="SAM" id="MobiDB-lite"/>
    </source>
</evidence>
<feature type="binding site" evidence="4">
    <location>
        <position position="53"/>
    </location>
    <ligand>
        <name>ATP</name>
        <dbReference type="ChEBI" id="CHEBI:30616"/>
    </ligand>
</feature>
<dbReference type="Gene3D" id="3.30.200.20">
    <property type="entry name" value="Phosphorylase Kinase, domain 1"/>
    <property type="match status" value="1"/>
</dbReference>
<dbReference type="InterPro" id="IPR051681">
    <property type="entry name" value="Ser/Thr_Kinases-Pseudokinases"/>
</dbReference>
<keyword evidence="1 5" id="KW-0808">Transferase</keyword>
<dbReference type="GO" id="GO:0004674">
    <property type="term" value="F:protein serine/threonine kinase activity"/>
    <property type="evidence" value="ECO:0007669"/>
    <property type="project" value="UniProtKB-KW"/>
</dbReference>
<dbReference type="PROSITE" id="PS50011">
    <property type="entry name" value="PROTEIN_KINASE_DOM"/>
    <property type="match status" value="1"/>
</dbReference>
<organism evidence="8 9">
    <name type="scientific">Jaapia argillacea MUCL 33604</name>
    <dbReference type="NCBI Taxonomy" id="933084"/>
    <lineage>
        <taxon>Eukaryota</taxon>
        <taxon>Fungi</taxon>
        <taxon>Dikarya</taxon>
        <taxon>Basidiomycota</taxon>
        <taxon>Agaricomycotina</taxon>
        <taxon>Agaricomycetes</taxon>
        <taxon>Agaricomycetidae</taxon>
        <taxon>Jaapiales</taxon>
        <taxon>Jaapiaceae</taxon>
        <taxon>Jaapia</taxon>
    </lineage>
</organism>
<evidence type="ECO:0000256" key="4">
    <source>
        <dbReference type="PROSITE-ProRule" id="PRU10141"/>
    </source>
</evidence>
<dbReference type="SUPFAM" id="SSF56112">
    <property type="entry name" value="Protein kinase-like (PK-like)"/>
    <property type="match status" value="1"/>
</dbReference>
<dbReference type="InterPro" id="IPR001245">
    <property type="entry name" value="Ser-Thr/Tyr_kinase_cat_dom"/>
</dbReference>
<dbReference type="SMART" id="SM00220">
    <property type="entry name" value="S_TKc"/>
    <property type="match status" value="1"/>
</dbReference>
<dbReference type="InterPro" id="IPR008271">
    <property type="entry name" value="Ser/Thr_kinase_AS"/>
</dbReference>
<gene>
    <name evidence="8" type="ORF">JAAARDRAFT_609550</name>
</gene>
<evidence type="ECO:0000256" key="5">
    <source>
        <dbReference type="RuleBase" id="RU000304"/>
    </source>
</evidence>
<name>A0A067P875_9AGAM</name>
<dbReference type="PROSITE" id="PS00108">
    <property type="entry name" value="PROTEIN_KINASE_ST"/>
    <property type="match status" value="1"/>
</dbReference>
<evidence type="ECO:0000259" key="7">
    <source>
        <dbReference type="PROSITE" id="PS50011"/>
    </source>
</evidence>
<dbReference type="HOGENOM" id="CLU_679657_0_0_1"/>